<accession>A0A9D4GI12</accession>
<reference evidence="1" key="2">
    <citation type="submission" date="2020-11" db="EMBL/GenBank/DDBJ databases">
        <authorList>
            <person name="McCartney M.A."/>
            <person name="Auch B."/>
            <person name="Kono T."/>
            <person name="Mallez S."/>
            <person name="Becker A."/>
            <person name="Gohl D.M."/>
            <person name="Silverstein K.A.T."/>
            <person name="Koren S."/>
            <person name="Bechman K.B."/>
            <person name="Herman A."/>
            <person name="Abrahante J.E."/>
            <person name="Garbe J."/>
        </authorList>
    </citation>
    <scope>NUCLEOTIDE SEQUENCE</scope>
    <source>
        <strain evidence="1">Duluth1</strain>
        <tissue evidence="1">Whole animal</tissue>
    </source>
</reference>
<dbReference type="EMBL" id="JAIWYP010000006">
    <property type="protein sequence ID" value="KAH3815445.1"/>
    <property type="molecule type" value="Genomic_DNA"/>
</dbReference>
<evidence type="ECO:0000313" key="2">
    <source>
        <dbReference type="Proteomes" id="UP000828390"/>
    </source>
</evidence>
<organism evidence="1 2">
    <name type="scientific">Dreissena polymorpha</name>
    <name type="common">Zebra mussel</name>
    <name type="synonym">Mytilus polymorpha</name>
    <dbReference type="NCBI Taxonomy" id="45954"/>
    <lineage>
        <taxon>Eukaryota</taxon>
        <taxon>Metazoa</taxon>
        <taxon>Spiralia</taxon>
        <taxon>Lophotrochozoa</taxon>
        <taxon>Mollusca</taxon>
        <taxon>Bivalvia</taxon>
        <taxon>Autobranchia</taxon>
        <taxon>Heteroconchia</taxon>
        <taxon>Euheterodonta</taxon>
        <taxon>Imparidentia</taxon>
        <taxon>Neoheterodontei</taxon>
        <taxon>Myida</taxon>
        <taxon>Dreissenoidea</taxon>
        <taxon>Dreissenidae</taxon>
        <taxon>Dreissena</taxon>
    </lineage>
</organism>
<reference evidence="1" key="1">
    <citation type="journal article" date="2019" name="bioRxiv">
        <title>The Genome of the Zebra Mussel, Dreissena polymorpha: A Resource for Invasive Species Research.</title>
        <authorList>
            <person name="McCartney M.A."/>
            <person name="Auch B."/>
            <person name="Kono T."/>
            <person name="Mallez S."/>
            <person name="Zhang Y."/>
            <person name="Obille A."/>
            <person name="Becker A."/>
            <person name="Abrahante J.E."/>
            <person name="Garbe J."/>
            <person name="Badalamenti J.P."/>
            <person name="Herman A."/>
            <person name="Mangelson H."/>
            <person name="Liachko I."/>
            <person name="Sullivan S."/>
            <person name="Sone E.D."/>
            <person name="Koren S."/>
            <person name="Silverstein K.A.T."/>
            <person name="Beckman K.B."/>
            <person name="Gohl D.M."/>
        </authorList>
    </citation>
    <scope>NUCLEOTIDE SEQUENCE</scope>
    <source>
        <strain evidence="1">Duluth1</strain>
        <tissue evidence="1">Whole animal</tissue>
    </source>
</reference>
<name>A0A9D4GI12_DREPO</name>
<dbReference type="AlphaFoldDB" id="A0A9D4GI12"/>
<proteinExistence type="predicted"/>
<sequence length="50" mass="5456">MQAIHFSPPFETTAWNCEAQLVVTQSLKLATLPAKTQGLVMMQLSKAPVV</sequence>
<gene>
    <name evidence="1" type="ORF">DPMN_143968</name>
</gene>
<protein>
    <submittedName>
        <fullName evidence="1">Uncharacterized protein</fullName>
    </submittedName>
</protein>
<keyword evidence="2" id="KW-1185">Reference proteome</keyword>
<evidence type="ECO:0000313" key="1">
    <source>
        <dbReference type="EMBL" id="KAH3815445.1"/>
    </source>
</evidence>
<comment type="caution">
    <text evidence="1">The sequence shown here is derived from an EMBL/GenBank/DDBJ whole genome shotgun (WGS) entry which is preliminary data.</text>
</comment>
<dbReference type="Proteomes" id="UP000828390">
    <property type="component" value="Unassembled WGS sequence"/>
</dbReference>